<reference evidence="4 5" key="1">
    <citation type="submission" date="2024-10" db="EMBL/GenBank/DDBJ databases">
        <title>The Natural Products Discovery Center: Release of the First 8490 Sequenced Strains for Exploring Actinobacteria Biosynthetic Diversity.</title>
        <authorList>
            <person name="Kalkreuter E."/>
            <person name="Kautsar S.A."/>
            <person name="Yang D."/>
            <person name="Bader C.D."/>
            <person name="Teijaro C.N."/>
            <person name="Fluegel L."/>
            <person name="Davis C.M."/>
            <person name="Simpson J.R."/>
            <person name="Lauterbach L."/>
            <person name="Steele A.D."/>
            <person name="Gui C."/>
            <person name="Meng S."/>
            <person name="Li G."/>
            <person name="Viehrig K."/>
            <person name="Ye F."/>
            <person name="Su P."/>
            <person name="Kiefer A.F."/>
            <person name="Nichols A."/>
            <person name="Cepeda A.J."/>
            <person name="Yan W."/>
            <person name="Fan B."/>
            <person name="Jiang Y."/>
            <person name="Adhikari A."/>
            <person name="Zheng C.-J."/>
            <person name="Schuster L."/>
            <person name="Cowan T.M."/>
            <person name="Smanski M.J."/>
            <person name="Chevrette M.G."/>
            <person name="De Carvalho L.P.S."/>
            <person name="Shen B."/>
        </authorList>
    </citation>
    <scope>NUCLEOTIDE SEQUENCE [LARGE SCALE GENOMIC DNA]</scope>
    <source>
        <strain evidence="4 5">NPDC013366</strain>
    </source>
</reference>
<dbReference type="PANTHER" id="PTHR30036:SF8">
    <property type="entry name" value="ABC-TYPE SUGAR TRANSPORT SYSTEM PERIPLASMIC COMPONENT-LIKE PROTEIN"/>
    <property type="match status" value="1"/>
</dbReference>
<feature type="region of interest" description="Disordered" evidence="2">
    <location>
        <begin position="1"/>
        <end position="23"/>
    </location>
</feature>
<dbReference type="PANTHER" id="PTHR30036">
    <property type="entry name" value="D-XYLOSE-BINDING PERIPLASMIC PROTEIN"/>
    <property type="match status" value="1"/>
</dbReference>
<evidence type="ECO:0000256" key="2">
    <source>
        <dbReference type="SAM" id="MobiDB-lite"/>
    </source>
</evidence>
<evidence type="ECO:0000313" key="5">
    <source>
        <dbReference type="Proteomes" id="UP001603418"/>
    </source>
</evidence>
<dbReference type="InterPro" id="IPR028082">
    <property type="entry name" value="Peripla_BP_I"/>
</dbReference>
<protein>
    <submittedName>
        <fullName evidence="4">Substrate-binding domain-containing protein</fullName>
    </submittedName>
</protein>
<gene>
    <name evidence="4" type="ORF">ACF1HC_04280</name>
</gene>
<dbReference type="InterPro" id="IPR050555">
    <property type="entry name" value="Bact_Solute-Bind_Prot2"/>
</dbReference>
<comment type="caution">
    <text evidence="4">The sequence shown here is derived from an EMBL/GenBank/DDBJ whole genome shotgun (WGS) entry which is preliminary data.</text>
</comment>
<dbReference type="RefSeq" id="WP_051815543.1">
    <property type="nucleotide sequence ID" value="NZ_JBFACJ010000008.1"/>
</dbReference>
<feature type="compositionally biased region" description="Basic and acidic residues" evidence="2">
    <location>
        <begin position="151"/>
        <end position="163"/>
    </location>
</feature>
<feature type="compositionally biased region" description="Pro residues" evidence="2">
    <location>
        <begin position="1"/>
        <end position="12"/>
    </location>
</feature>
<dbReference type="Pfam" id="PF13407">
    <property type="entry name" value="Peripla_BP_4"/>
    <property type="match status" value="1"/>
</dbReference>
<dbReference type="SUPFAM" id="SSF53822">
    <property type="entry name" value="Periplasmic binding protein-like I"/>
    <property type="match status" value="1"/>
</dbReference>
<comment type="subcellular location">
    <subcellularLocation>
        <location evidence="1">Cell envelope</location>
    </subcellularLocation>
</comment>
<dbReference type="Gene3D" id="3.40.50.2300">
    <property type="match status" value="3"/>
</dbReference>
<dbReference type="InterPro" id="IPR025997">
    <property type="entry name" value="SBP_2_dom"/>
</dbReference>
<name>A0ABW6YPS0_9ACTN</name>
<proteinExistence type="predicted"/>
<dbReference type="Proteomes" id="UP001603418">
    <property type="component" value="Unassembled WGS sequence"/>
</dbReference>
<keyword evidence="5" id="KW-1185">Reference proteome</keyword>
<accession>A0ABW6YPS0</accession>
<sequence>MTHPPDPGPVPVPALKDVSESGRIGHKATRVTTARLMRPLRVGLAPGRPARGLPVADQQSAEIAESRITADLPRAAATEPTVLAAGTGPALALTACGGTTEDDAEADSAAAAPARTAGPDSVTKKDLTAGFLPKQVDHPCFTTADKGGERALAEPGSHCEEAGRGSASDPFGQVSHVNTLTRQRADAVAVSAQGPGARCAAPKQAVRGGIKVVTHGSDTTLGCKDPKYKHARLVRIAYGNDAAQYPSGATYEGKVRLTGLRTPNDPRRYVRNGIVEVFALWDPARPGALGARTAVAPASGRISGMPGETSTSGGTTYTLGGNAVFDLGEPAVSDARTIDRYHFRENGDCSCSACASC</sequence>
<evidence type="ECO:0000259" key="3">
    <source>
        <dbReference type="Pfam" id="PF13407"/>
    </source>
</evidence>
<feature type="domain" description="Periplasmic binding protein" evidence="3">
    <location>
        <begin position="130"/>
        <end position="225"/>
    </location>
</feature>
<evidence type="ECO:0000256" key="1">
    <source>
        <dbReference type="ARBA" id="ARBA00004196"/>
    </source>
</evidence>
<feature type="region of interest" description="Disordered" evidence="2">
    <location>
        <begin position="100"/>
        <end position="121"/>
    </location>
</feature>
<dbReference type="EMBL" id="JBICBM010000002">
    <property type="protein sequence ID" value="MFF9880827.1"/>
    <property type="molecule type" value="Genomic_DNA"/>
</dbReference>
<feature type="compositionally biased region" description="Low complexity" evidence="2">
    <location>
        <begin position="107"/>
        <end position="121"/>
    </location>
</feature>
<organism evidence="4 5">
    <name type="scientific">Streptomyces eurythermus</name>
    <dbReference type="NCBI Taxonomy" id="42237"/>
    <lineage>
        <taxon>Bacteria</taxon>
        <taxon>Bacillati</taxon>
        <taxon>Actinomycetota</taxon>
        <taxon>Actinomycetes</taxon>
        <taxon>Kitasatosporales</taxon>
        <taxon>Streptomycetaceae</taxon>
        <taxon>Streptomyces</taxon>
    </lineage>
</organism>
<feature type="region of interest" description="Disordered" evidence="2">
    <location>
        <begin position="151"/>
        <end position="171"/>
    </location>
</feature>
<evidence type="ECO:0000313" key="4">
    <source>
        <dbReference type="EMBL" id="MFF9880827.1"/>
    </source>
</evidence>